<dbReference type="SMART" id="SM01387">
    <property type="entry name" value="Ribosomal_S15"/>
    <property type="match status" value="1"/>
</dbReference>
<evidence type="ECO:0000256" key="13">
    <source>
        <dbReference type="ARBA" id="ARBA00023157"/>
    </source>
</evidence>
<evidence type="ECO:0000256" key="20">
    <source>
        <dbReference type="SAM" id="MobiDB-lite"/>
    </source>
</evidence>
<dbReference type="Gene3D" id="1.10.287.10">
    <property type="entry name" value="S15/NS1, RNA-binding"/>
    <property type="match status" value="1"/>
</dbReference>
<dbReference type="PROSITE" id="PS50853">
    <property type="entry name" value="FN3"/>
    <property type="match status" value="3"/>
</dbReference>
<feature type="compositionally biased region" description="Polar residues" evidence="20">
    <location>
        <begin position="972"/>
        <end position="985"/>
    </location>
</feature>
<dbReference type="Pfam" id="PF06328">
    <property type="entry name" value="Lep_receptor_Ig"/>
    <property type="match status" value="1"/>
</dbReference>
<dbReference type="SUPFAM" id="SSF49265">
    <property type="entry name" value="Fibronectin type III"/>
    <property type="match status" value="3"/>
</dbReference>
<evidence type="ECO:0000256" key="4">
    <source>
        <dbReference type="ARBA" id="ARBA00008921"/>
    </source>
</evidence>
<dbReference type="InterPro" id="IPR052137">
    <property type="entry name" value="uS15_ribosomal"/>
</dbReference>
<dbReference type="InterPro" id="IPR010457">
    <property type="entry name" value="IgC2-like_lig-bd"/>
</dbReference>
<reference evidence="24 25" key="1">
    <citation type="journal article" date="2019" name="Genome Biol. Evol.">
        <title>Whole-Genome Sequencing of the Giant Devil Catfish, Bagarius yarrelli.</title>
        <authorList>
            <person name="Jiang W."/>
            <person name="Lv Y."/>
            <person name="Cheng L."/>
            <person name="Yang K."/>
            <person name="Chao B."/>
            <person name="Wang X."/>
            <person name="Li Y."/>
            <person name="Pan X."/>
            <person name="You X."/>
            <person name="Zhang Y."/>
            <person name="Yang J."/>
            <person name="Li J."/>
            <person name="Zhang X."/>
            <person name="Liu S."/>
            <person name="Sun C."/>
            <person name="Yang J."/>
            <person name="Shi Q."/>
        </authorList>
    </citation>
    <scope>NUCLEOTIDE SEQUENCE [LARGE SCALE GENOMIC DNA]</scope>
    <source>
        <strain evidence="24">JWS20170419001</strain>
        <tissue evidence="24">Muscle</tissue>
    </source>
</reference>
<keyword evidence="9" id="KW-0689">Ribosomal protein</keyword>
<dbReference type="InterPro" id="IPR013783">
    <property type="entry name" value="Ig-like_fold"/>
</dbReference>
<evidence type="ECO:0000256" key="18">
    <source>
        <dbReference type="ARBA" id="ARBA00035249"/>
    </source>
</evidence>
<evidence type="ECO:0000256" key="7">
    <source>
        <dbReference type="ARBA" id="ARBA00022737"/>
    </source>
</evidence>
<feature type="domain" description="Fibronectin type-III" evidence="23">
    <location>
        <begin position="421"/>
        <end position="515"/>
    </location>
</feature>
<dbReference type="GO" id="GO:0032543">
    <property type="term" value="P:mitochondrial translation"/>
    <property type="evidence" value="ECO:0007669"/>
    <property type="project" value="TreeGrafter"/>
</dbReference>
<feature type="transmembrane region" description="Helical" evidence="21">
    <location>
        <begin position="614"/>
        <end position="637"/>
    </location>
</feature>
<dbReference type="GO" id="GO:0003723">
    <property type="term" value="F:RNA binding"/>
    <property type="evidence" value="ECO:0007669"/>
    <property type="project" value="TreeGrafter"/>
</dbReference>
<evidence type="ECO:0000313" key="24">
    <source>
        <dbReference type="EMBL" id="TSK34915.1"/>
    </source>
</evidence>
<dbReference type="PANTHER" id="PTHR46685">
    <property type="entry name" value="28S RIBOSOMAL PROTEIN S15, MITOCHONDRIAL"/>
    <property type="match status" value="1"/>
</dbReference>
<dbReference type="Pfam" id="PF00041">
    <property type="entry name" value="fn3"/>
    <property type="match status" value="2"/>
</dbReference>
<evidence type="ECO:0000256" key="10">
    <source>
        <dbReference type="ARBA" id="ARBA00022989"/>
    </source>
</evidence>
<evidence type="ECO:0000256" key="14">
    <source>
        <dbReference type="ARBA" id="ARBA00023170"/>
    </source>
</evidence>
<keyword evidence="15" id="KW-0325">Glycoprotein</keyword>
<evidence type="ECO:0000256" key="1">
    <source>
        <dbReference type="ARBA" id="ARBA00004173"/>
    </source>
</evidence>
<keyword evidence="16" id="KW-0687">Ribonucleoprotein</keyword>
<feature type="domain" description="Fibronectin type-III" evidence="23">
    <location>
        <begin position="517"/>
        <end position="612"/>
    </location>
</feature>
<dbReference type="PROSITE" id="PS01353">
    <property type="entry name" value="HEMATOPO_REC_L_F2"/>
    <property type="match status" value="1"/>
</dbReference>
<evidence type="ECO:0000256" key="8">
    <source>
        <dbReference type="ARBA" id="ARBA00022946"/>
    </source>
</evidence>
<organism evidence="24 25">
    <name type="scientific">Bagarius yarrelli</name>
    <name type="common">Goonch</name>
    <name type="synonym">Bagrus yarrelli</name>
    <dbReference type="NCBI Taxonomy" id="175774"/>
    <lineage>
        <taxon>Eukaryota</taxon>
        <taxon>Metazoa</taxon>
        <taxon>Chordata</taxon>
        <taxon>Craniata</taxon>
        <taxon>Vertebrata</taxon>
        <taxon>Euteleostomi</taxon>
        <taxon>Actinopterygii</taxon>
        <taxon>Neopterygii</taxon>
        <taxon>Teleostei</taxon>
        <taxon>Ostariophysi</taxon>
        <taxon>Siluriformes</taxon>
        <taxon>Sisoridae</taxon>
        <taxon>Sisorinae</taxon>
        <taxon>Bagarius</taxon>
    </lineage>
</organism>
<feature type="region of interest" description="Disordered" evidence="20">
    <location>
        <begin position="715"/>
        <end position="736"/>
    </location>
</feature>
<name>A0A556TQF3_BAGYA</name>
<dbReference type="GO" id="GO:0004896">
    <property type="term" value="F:cytokine receptor activity"/>
    <property type="evidence" value="ECO:0007669"/>
    <property type="project" value="InterPro"/>
</dbReference>
<dbReference type="Gene3D" id="2.60.40.10">
    <property type="entry name" value="Immunoglobulins"/>
    <property type="match status" value="5"/>
</dbReference>
<evidence type="ECO:0000256" key="9">
    <source>
        <dbReference type="ARBA" id="ARBA00022980"/>
    </source>
</evidence>
<dbReference type="SMART" id="SM00060">
    <property type="entry name" value="FN3"/>
    <property type="match status" value="3"/>
</dbReference>
<keyword evidence="5 21" id="KW-0812">Transmembrane</keyword>
<keyword evidence="11" id="KW-0496">Mitochondrion</keyword>
<evidence type="ECO:0000256" key="19">
    <source>
        <dbReference type="ARBA" id="ARBA00035528"/>
    </source>
</evidence>
<feature type="signal peptide" evidence="22">
    <location>
        <begin position="1"/>
        <end position="25"/>
    </location>
</feature>
<keyword evidence="12 21" id="KW-0472">Membrane</keyword>
<sequence>MALHWTTLHAVLWIILYLFPGNVQASPCAEVNSSSSLVPFGSPVTASCYIKDCQQQLEKKQDFLIKWKKNAHFIPSSKASKNNVNEILISNFTDTQVVLECLICDQNNCQVVGGVVIKAAYPPPAPQNLTCQLNLESVTLVCMWDPGIKTSDIPTNYTLYTQIRDASSPLKMHVVSPNENSFTVSRDWFPLFYEMQVYVEATNAFGQTKSNILVLDPMKTAKLDAPVIQGVGTQSFGCLEYIWALSRTQKWIKKFLHIELKLKSIKDKIHYKEQVSKPDSKVKVCGLLHGMSYESKIRVKYHNSSSWSEWSNSTVATTPMKAPTGRLVTWLKLLKPESKNQTAQLFWKPSSQFRPNSMNVLYTVSIMGSTKKKETVCVTDQLSCYFQIHAWVKKLYLTAINDAGKSNPTQVSVYKKREMDPVPFLKILPQTEATLSVKWKNPDTPAIRAYVLEWKPLCGTNSNYVSFENMDRNQTSFVISGLEPYMPYKISVYPTYGGGIGRPNSTLAYTKEKAPSISPKLEIGKITPSLVELSWDEIPLQQRNGIITGYRVFYRDEKNNTRVKDTERTTRHMIIKDLYPLTIYEMFLMTSTHNGSVNGSSIMVKTVSVDALEIVLIVIPACVGLALFFFGLCTCFIKQKWMKKYLWPVIPDPANSNIKKWTRADSLECIPPFKDVKDPALVYLSHVSLLSLPEKELSKGDDSIKSGNWPYNGKTVHAGPADSSHDSESFHSEQQSESVPYATVIFAEPYRRQPVPPPVYLRSESTQPLLGEEEPSSPRPYEEITSQVILSNIGHFSTSHNDLSAEEGRATLWGDFPMLRVDDTVKKILSLELASHSEKLRLREEELILKVQRHETDRNSTEVRVAMLTARIRNFKEHLQKHPKDKANKRWMLMSIDRRNKLLKYLRRSRYDAFEKVCAELGIIYTFPPEYYRRATKRWLVKKALCIKVFKEVQKQKAEKKNKALAQRKARSTSSNPAETQGTPV</sequence>
<keyword evidence="7" id="KW-0677">Repeat</keyword>
<protein>
    <recommendedName>
        <fullName evidence="18">Small ribosomal subunit protein uS15m</fullName>
    </recommendedName>
    <alternativeName>
        <fullName evidence="19">28S ribosomal protein S15, mitochondrial</fullName>
    </alternativeName>
</protein>
<evidence type="ECO:0000256" key="17">
    <source>
        <dbReference type="ARBA" id="ARBA00023319"/>
    </source>
</evidence>
<feature type="chain" id="PRO_5021736886" description="Small ribosomal subunit protein uS15m" evidence="22">
    <location>
        <begin position="26"/>
        <end position="985"/>
    </location>
</feature>
<dbReference type="InterPro" id="IPR005290">
    <property type="entry name" value="Ribosomal_uS15_bac-type"/>
</dbReference>
<evidence type="ECO:0000256" key="22">
    <source>
        <dbReference type="SAM" id="SignalP"/>
    </source>
</evidence>
<dbReference type="CDD" id="cd00353">
    <property type="entry name" value="Ribosomal_S15p_S13e"/>
    <property type="match status" value="1"/>
</dbReference>
<evidence type="ECO:0000256" key="11">
    <source>
        <dbReference type="ARBA" id="ARBA00023128"/>
    </source>
</evidence>
<dbReference type="SUPFAM" id="SSF47060">
    <property type="entry name" value="S15/NS1 RNA-binding domain"/>
    <property type="match status" value="1"/>
</dbReference>
<keyword evidence="13" id="KW-1015">Disulfide bond</keyword>
<evidence type="ECO:0000256" key="2">
    <source>
        <dbReference type="ARBA" id="ARBA00004479"/>
    </source>
</evidence>
<dbReference type="CDD" id="cd00063">
    <property type="entry name" value="FN3"/>
    <property type="match status" value="2"/>
</dbReference>
<evidence type="ECO:0000313" key="25">
    <source>
        <dbReference type="Proteomes" id="UP000319801"/>
    </source>
</evidence>
<dbReference type="InterPro" id="IPR000589">
    <property type="entry name" value="Ribosomal_uS15"/>
</dbReference>
<evidence type="ECO:0000256" key="5">
    <source>
        <dbReference type="ARBA" id="ARBA00022692"/>
    </source>
</evidence>
<evidence type="ECO:0000256" key="16">
    <source>
        <dbReference type="ARBA" id="ARBA00023274"/>
    </source>
</evidence>
<dbReference type="EMBL" id="VCAZ01000010">
    <property type="protein sequence ID" value="TSK34915.1"/>
    <property type="molecule type" value="Genomic_DNA"/>
</dbReference>
<comment type="similarity">
    <text evidence="3">Belongs to the universal ribosomal protein uS15 family.</text>
</comment>
<dbReference type="HAMAP" id="MF_01343_B">
    <property type="entry name" value="Ribosomal_uS15_B"/>
    <property type="match status" value="1"/>
</dbReference>
<dbReference type="InterPro" id="IPR036179">
    <property type="entry name" value="Ig-like_dom_sf"/>
</dbReference>
<keyword evidence="17" id="KW-0393">Immunoglobulin domain</keyword>
<dbReference type="GO" id="GO:0003735">
    <property type="term" value="F:structural constituent of ribosome"/>
    <property type="evidence" value="ECO:0007669"/>
    <property type="project" value="InterPro"/>
</dbReference>
<dbReference type="SUPFAM" id="SSF48726">
    <property type="entry name" value="Immunoglobulin"/>
    <property type="match status" value="1"/>
</dbReference>
<dbReference type="OrthoDB" id="9887129at2759"/>
<comment type="caution">
    <text evidence="24">The sequence shown here is derived from an EMBL/GenBank/DDBJ whole genome shotgun (WGS) entry which is preliminary data.</text>
</comment>
<dbReference type="GO" id="GO:0005763">
    <property type="term" value="C:mitochondrial small ribosomal subunit"/>
    <property type="evidence" value="ECO:0007669"/>
    <property type="project" value="TreeGrafter"/>
</dbReference>
<dbReference type="InterPro" id="IPR003961">
    <property type="entry name" value="FN3_dom"/>
</dbReference>
<dbReference type="PANTHER" id="PTHR46685:SF1">
    <property type="entry name" value="SMALL RIBOSOMAL SUBUNIT PROTEIN US15M"/>
    <property type="match status" value="1"/>
</dbReference>
<keyword evidence="25" id="KW-1185">Reference proteome</keyword>
<evidence type="ECO:0000256" key="3">
    <source>
        <dbReference type="ARBA" id="ARBA00008434"/>
    </source>
</evidence>
<keyword evidence="14 24" id="KW-0675">Receptor</keyword>
<accession>A0A556TQF3</accession>
<dbReference type="AlphaFoldDB" id="A0A556TQF3"/>
<evidence type="ECO:0000256" key="15">
    <source>
        <dbReference type="ARBA" id="ARBA00023180"/>
    </source>
</evidence>
<evidence type="ECO:0000256" key="12">
    <source>
        <dbReference type="ARBA" id="ARBA00023136"/>
    </source>
</evidence>
<feature type="domain" description="Fibronectin type-III" evidence="23">
    <location>
        <begin position="125"/>
        <end position="223"/>
    </location>
</feature>
<keyword evidence="6 22" id="KW-0732">Signal</keyword>
<gene>
    <name evidence="24" type="ORF">Baya_4523</name>
</gene>
<evidence type="ECO:0000256" key="21">
    <source>
        <dbReference type="SAM" id="Phobius"/>
    </source>
</evidence>
<dbReference type="GO" id="GO:0016020">
    <property type="term" value="C:membrane"/>
    <property type="evidence" value="ECO:0007669"/>
    <property type="project" value="UniProtKB-SubCell"/>
</dbReference>
<evidence type="ECO:0000256" key="6">
    <source>
        <dbReference type="ARBA" id="ARBA00022729"/>
    </source>
</evidence>
<dbReference type="InterPro" id="IPR003529">
    <property type="entry name" value="Hematopoietin_rcpt_Gp130_CS"/>
</dbReference>
<dbReference type="Proteomes" id="UP000319801">
    <property type="component" value="Unassembled WGS sequence"/>
</dbReference>
<comment type="similarity">
    <text evidence="4">Belongs to the type I cytokine receptor family. Type 2 subfamily.</text>
</comment>
<keyword evidence="8" id="KW-0809">Transit peptide</keyword>
<comment type="subcellular location">
    <subcellularLocation>
        <location evidence="2">Membrane</location>
        <topology evidence="2">Single-pass type I membrane protein</topology>
    </subcellularLocation>
    <subcellularLocation>
        <location evidence="1">Mitochondrion</location>
    </subcellularLocation>
</comment>
<dbReference type="NCBIfam" id="TIGR00952">
    <property type="entry name" value="S15_bact"/>
    <property type="match status" value="1"/>
</dbReference>
<keyword evidence="10 21" id="KW-1133">Transmembrane helix</keyword>
<feature type="region of interest" description="Disordered" evidence="20">
    <location>
        <begin position="757"/>
        <end position="779"/>
    </location>
</feature>
<dbReference type="InterPro" id="IPR009068">
    <property type="entry name" value="uS15_NS1_RNA-bd_sf"/>
</dbReference>
<feature type="region of interest" description="Disordered" evidence="20">
    <location>
        <begin position="958"/>
        <end position="985"/>
    </location>
</feature>
<dbReference type="Pfam" id="PF00312">
    <property type="entry name" value="Ribosomal_S15"/>
    <property type="match status" value="1"/>
</dbReference>
<proteinExistence type="inferred from homology"/>
<dbReference type="InterPro" id="IPR036116">
    <property type="entry name" value="FN3_sf"/>
</dbReference>
<evidence type="ECO:0000259" key="23">
    <source>
        <dbReference type="PROSITE" id="PS50853"/>
    </source>
</evidence>